<dbReference type="NCBIfam" id="TIGR03954">
    <property type="entry name" value="integ_memb_HG"/>
    <property type="match status" value="1"/>
</dbReference>
<keyword evidence="3 6" id="KW-0812">Transmembrane</keyword>
<feature type="domain" description="DUF3817" evidence="7">
    <location>
        <begin position="13"/>
        <end position="100"/>
    </location>
</feature>
<dbReference type="PANTHER" id="PTHR40077:SF1">
    <property type="entry name" value="MEMBRANE PROTEIN"/>
    <property type="match status" value="1"/>
</dbReference>
<gene>
    <name evidence="8" type="ORF">IN07_11200</name>
</gene>
<evidence type="ECO:0000313" key="9">
    <source>
        <dbReference type="Proteomes" id="UP000029713"/>
    </source>
</evidence>
<feature type="transmembrane region" description="Helical" evidence="6">
    <location>
        <begin position="14"/>
        <end position="36"/>
    </location>
</feature>
<evidence type="ECO:0000256" key="5">
    <source>
        <dbReference type="ARBA" id="ARBA00023136"/>
    </source>
</evidence>
<dbReference type="Proteomes" id="UP000029713">
    <property type="component" value="Unassembled WGS sequence"/>
</dbReference>
<keyword evidence="9" id="KW-1185">Reference proteome</keyword>
<evidence type="ECO:0000313" key="8">
    <source>
        <dbReference type="EMBL" id="KGH46571.1"/>
    </source>
</evidence>
<evidence type="ECO:0000256" key="2">
    <source>
        <dbReference type="ARBA" id="ARBA00022475"/>
    </source>
</evidence>
<dbReference type="PANTHER" id="PTHR40077">
    <property type="entry name" value="MEMBRANE PROTEIN-RELATED"/>
    <property type="match status" value="1"/>
</dbReference>
<proteinExistence type="predicted"/>
<comment type="subcellular location">
    <subcellularLocation>
        <location evidence="1">Cell membrane</location>
        <topology evidence="1">Multi-pass membrane protein</topology>
    </subcellularLocation>
</comment>
<reference evidence="8 9" key="1">
    <citation type="submission" date="2014-07" db="EMBL/GenBank/DDBJ databases">
        <title>Biosystematic studies on Modestobacter strains isolated from extreme hyper-arid desert soil and from historic building.</title>
        <authorList>
            <person name="Bukarasam K."/>
            <person name="Bull A."/>
            <person name="Girard G."/>
            <person name="van Wezel G."/>
            <person name="Goodfellow M."/>
        </authorList>
    </citation>
    <scope>NUCLEOTIDE SEQUENCE [LARGE SCALE GENOMIC DNA]</scope>
    <source>
        <strain evidence="8 9">KNN45-2b</strain>
    </source>
</reference>
<feature type="transmembrane region" description="Helical" evidence="6">
    <location>
        <begin position="48"/>
        <end position="70"/>
    </location>
</feature>
<evidence type="ECO:0000256" key="1">
    <source>
        <dbReference type="ARBA" id="ARBA00004651"/>
    </source>
</evidence>
<dbReference type="GO" id="GO:0005886">
    <property type="term" value="C:plasma membrane"/>
    <property type="evidence" value="ECO:0007669"/>
    <property type="project" value="UniProtKB-SubCell"/>
</dbReference>
<sequence length="115" mass="12613">MPAALTDPTRVARVFRVVAIAEAVSWVLLLAGMFVKRVLEASELGVQVFGPVHGAVFVVYVVVTLLAWRVLRWTPATGLLALAASIPPLVTIWFERWARRTGRLPVDATRPVRVG</sequence>
<dbReference type="RefSeq" id="WP_052091139.1">
    <property type="nucleotide sequence ID" value="NZ_JPMX01000044.1"/>
</dbReference>
<name>A0A098Y9Y0_9ACTN</name>
<keyword evidence="2" id="KW-1003">Cell membrane</keyword>
<keyword evidence="4 6" id="KW-1133">Transmembrane helix</keyword>
<dbReference type="Pfam" id="PF12823">
    <property type="entry name" value="DUF3817"/>
    <property type="match status" value="1"/>
</dbReference>
<accession>A0A098Y9Y0</accession>
<feature type="transmembrane region" description="Helical" evidence="6">
    <location>
        <begin position="76"/>
        <end position="94"/>
    </location>
</feature>
<organism evidence="8 9">
    <name type="scientific">Modestobacter caceresii</name>
    <dbReference type="NCBI Taxonomy" id="1522368"/>
    <lineage>
        <taxon>Bacteria</taxon>
        <taxon>Bacillati</taxon>
        <taxon>Actinomycetota</taxon>
        <taxon>Actinomycetes</taxon>
        <taxon>Geodermatophilales</taxon>
        <taxon>Geodermatophilaceae</taxon>
        <taxon>Modestobacter</taxon>
    </lineage>
</organism>
<evidence type="ECO:0000256" key="6">
    <source>
        <dbReference type="SAM" id="Phobius"/>
    </source>
</evidence>
<dbReference type="AlphaFoldDB" id="A0A098Y9Y0"/>
<dbReference type="InterPro" id="IPR023845">
    <property type="entry name" value="DUF3817_TM"/>
</dbReference>
<evidence type="ECO:0000256" key="4">
    <source>
        <dbReference type="ARBA" id="ARBA00022989"/>
    </source>
</evidence>
<evidence type="ECO:0000256" key="3">
    <source>
        <dbReference type="ARBA" id="ARBA00022692"/>
    </source>
</evidence>
<keyword evidence="5 6" id="KW-0472">Membrane</keyword>
<comment type="caution">
    <text evidence="8">The sequence shown here is derived from an EMBL/GenBank/DDBJ whole genome shotgun (WGS) entry which is preliminary data.</text>
</comment>
<dbReference type="STRING" id="1522368.IN07_11200"/>
<protein>
    <submittedName>
        <fullName evidence="8">Membrane protein</fullName>
    </submittedName>
</protein>
<evidence type="ECO:0000259" key="7">
    <source>
        <dbReference type="Pfam" id="PF12823"/>
    </source>
</evidence>
<dbReference type="EMBL" id="JPMX01000044">
    <property type="protein sequence ID" value="KGH46571.1"/>
    <property type="molecule type" value="Genomic_DNA"/>
</dbReference>